<dbReference type="Proteomes" id="UP000694723">
    <property type="component" value="Unplaced"/>
</dbReference>
<dbReference type="AlphaFoldDB" id="A0A8D2BLG6"/>
<evidence type="ECO:0000256" key="1">
    <source>
        <dbReference type="SAM" id="Phobius"/>
    </source>
</evidence>
<feature type="transmembrane region" description="Helical" evidence="1">
    <location>
        <begin position="7"/>
        <end position="22"/>
    </location>
</feature>
<evidence type="ECO:0000313" key="3">
    <source>
        <dbReference type="Proteomes" id="UP000694723"/>
    </source>
</evidence>
<name>A0A8D2BLG6_PIG</name>
<protein>
    <submittedName>
        <fullName evidence="2">Uncharacterized protein</fullName>
    </submittedName>
</protein>
<dbReference type="Ensembl" id="ENSSSCT00060065759.1">
    <property type="protein sequence ID" value="ENSSSCP00060028149.1"/>
    <property type="gene ID" value="ENSSSCG00060048424.1"/>
</dbReference>
<keyword evidence="1" id="KW-0472">Membrane</keyword>
<keyword evidence="1" id="KW-1133">Transmembrane helix</keyword>
<reference evidence="2" key="1">
    <citation type="submission" date="2025-08" db="UniProtKB">
        <authorList>
            <consortium name="Ensembl"/>
        </authorList>
    </citation>
    <scope>IDENTIFICATION</scope>
</reference>
<evidence type="ECO:0000313" key="2">
    <source>
        <dbReference type="Ensembl" id="ENSSSCP00060028149.1"/>
    </source>
</evidence>
<organism evidence="2 3">
    <name type="scientific">Sus scrofa</name>
    <name type="common">Pig</name>
    <dbReference type="NCBI Taxonomy" id="9823"/>
    <lineage>
        <taxon>Eukaryota</taxon>
        <taxon>Metazoa</taxon>
        <taxon>Chordata</taxon>
        <taxon>Craniata</taxon>
        <taxon>Vertebrata</taxon>
        <taxon>Euteleostomi</taxon>
        <taxon>Mammalia</taxon>
        <taxon>Eutheria</taxon>
        <taxon>Laurasiatheria</taxon>
        <taxon>Artiodactyla</taxon>
        <taxon>Suina</taxon>
        <taxon>Suidae</taxon>
        <taxon>Sus</taxon>
    </lineage>
</organism>
<sequence length="69" mass="8129">MSLFFKFMWYLIVVLLCISLLISEVEHFFIWLLAICISSLEKCLFRSFAHFSIGLLRSVPLSLHAHHFL</sequence>
<keyword evidence="1" id="KW-0812">Transmembrane</keyword>
<accession>A0A8D2BLG6</accession>
<proteinExistence type="predicted"/>